<dbReference type="InterPro" id="IPR025241">
    <property type="entry name" value="DUF4190"/>
</dbReference>
<gene>
    <name evidence="4" type="ORF">AWB98_27575</name>
</gene>
<keyword evidence="2" id="KW-0472">Membrane</keyword>
<protein>
    <recommendedName>
        <fullName evidence="3">DUF4190 domain-containing protein</fullName>
    </recommendedName>
</protein>
<evidence type="ECO:0000256" key="1">
    <source>
        <dbReference type="SAM" id="MobiDB-lite"/>
    </source>
</evidence>
<feature type="compositionally biased region" description="Pro residues" evidence="1">
    <location>
        <begin position="61"/>
        <end position="85"/>
    </location>
</feature>
<name>A0ABX3V3I9_9MYCO</name>
<proteinExistence type="predicted"/>
<evidence type="ECO:0000259" key="3">
    <source>
        <dbReference type="Pfam" id="PF13828"/>
    </source>
</evidence>
<keyword evidence="5" id="KW-1185">Reference proteome</keyword>
<reference evidence="4 5" key="1">
    <citation type="submission" date="2016-01" db="EMBL/GenBank/DDBJ databases">
        <title>The new phylogeny of the genus Mycobacterium.</title>
        <authorList>
            <person name="Tarcisio F."/>
            <person name="Conor M."/>
            <person name="Antonella G."/>
            <person name="Elisabetta G."/>
            <person name="Giulia F.S."/>
            <person name="Sara T."/>
            <person name="Anna F."/>
            <person name="Clotilde B."/>
            <person name="Roberto B."/>
            <person name="Veronica D.S."/>
            <person name="Fabio R."/>
            <person name="Monica P."/>
            <person name="Olivier J."/>
            <person name="Enrico T."/>
            <person name="Nicola S."/>
        </authorList>
    </citation>
    <scope>NUCLEOTIDE SEQUENCE [LARGE SCALE GENOMIC DNA]</scope>
    <source>
        <strain evidence="4 5">CCUG 50187</strain>
    </source>
</reference>
<organism evidence="4 5">
    <name type="scientific">Mycolicibacterium conceptionense</name>
    <dbReference type="NCBI Taxonomy" id="451644"/>
    <lineage>
        <taxon>Bacteria</taxon>
        <taxon>Bacillati</taxon>
        <taxon>Actinomycetota</taxon>
        <taxon>Actinomycetes</taxon>
        <taxon>Mycobacteriales</taxon>
        <taxon>Mycobacteriaceae</taxon>
        <taxon>Mycolicibacterium</taxon>
    </lineage>
</organism>
<dbReference type="GeneID" id="44299267"/>
<comment type="caution">
    <text evidence="4">The sequence shown here is derived from an EMBL/GenBank/DDBJ whole genome shotgun (WGS) entry which is preliminary data.</text>
</comment>
<dbReference type="RefSeq" id="WP_085142451.1">
    <property type="nucleotide sequence ID" value="NZ_JACKVA010000030.1"/>
</dbReference>
<evidence type="ECO:0000313" key="5">
    <source>
        <dbReference type="Proteomes" id="UP000193811"/>
    </source>
</evidence>
<feature type="transmembrane region" description="Helical" evidence="2">
    <location>
        <begin position="140"/>
        <end position="164"/>
    </location>
</feature>
<dbReference type="Proteomes" id="UP000193811">
    <property type="component" value="Unassembled WGS sequence"/>
</dbReference>
<evidence type="ECO:0000256" key="2">
    <source>
        <dbReference type="SAM" id="Phobius"/>
    </source>
</evidence>
<sequence length="206" mass="20958">MTNPDGNAGETPPSDPGPQPSEPLSGGYEAPSIEHSQDLPQNGGAQPSYEFGPQGYEVTAPYPPAIDYPADIPPDYPQSYPPPYPPPPYPPPYPPPVPGYPAPPGYGPPGYPAYPAGYGMPPATTSNVAIGSLAASLVSLFMFGMCGLGLLAAVVGIGLGITALKQIDRSGQSGRGLAIAGIILGAIGALIGLGWVLYFVAVMLAV</sequence>
<keyword evidence="2" id="KW-0812">Transmembrane</keyword>
<feature type="domain" description="DUF4190" evidence="3">
    <location>
        <begin position="129"/>
        <end position="192"/>
    </location>
</feature>
<evidence type="ECO:0000313" key="4">
    <source>
        <dbReference type="EMBL" id="ORV21500.1"/>
    </source>
</evidence>
<accession>A0ABX3V3I9</accession>
<feature type="transmembrane region" description="Helical" evidence="2">
    <location>
        <begin position="176"/>
        <end position="201"/>
    </location>
</feature>
<dbReference type="Pfam" id="PF13828">
    <property type="entry name" value="DUF4190"/>
    <property type="match status" value="1"/>
</dbReference>
<feature type="region of interest" description="Disordered" evidence="1">
    <location>
        <begin position="1"/>
        <end position="85"/>
    </location>
</feature>
<keyword evidence="2" id="KW-1133">Transmembrane helix</keyword>
<dbReference type="EMBL" id="LQOP01000031">
    <property type="protein sequence ID" value="ORV21500.1"/>
    <property type="molecule type" value="Genomic_DNA"/>
</dbReference>